<dbReference type="InterPro" id="IPR022801">
    <property type="entry name" value="Ribosomal_uS4"/>
</dbReference>
<evidence type="ECO:0000256" key="9">
    <source>
        <dbReference type="PROSITE-ProRule" id="PRU00182"/>
    </source>
</evidence>
<dbReference type="GO" id="GO:0032040">
    <property type="term" value="C:small-subunit processome"/>
    <property type="evidence" value="ECO:0007669"/>
    <property type="project" value="TreeGrafter"/>
</dbReference>
<reference evidence="12" key="1">
    <citation type="submission" date="2021-09" db="EMBL/GenBank/DDBJ databases">
        <authorList>
            <consortium name="AG Swart"/>
            <person name="Singh M."/>
            <person name="Singh A."/>
            <person name="Seah K."/>
            <person name="Emmerich C."/>
        </authorList>
    </citation>
    <scope>NUCLEOTIDE SEQUENCE</scope>
    <source>
        <strain evidence="12">ATCC30299</strain>
    </source>
</reference>
<dbReference type="GO" id="GO:0034457">
    <property type="term" value="C:Mpp10 complex"/>
    <property type="evidence" value="ECO:0007669"/>
    <property type="project" value="TreeGrafter"/>
</dbReference>
<evidence type="ECO:0000259" key="11">
    <source>
        <dbReference type="SMART" id="SM01390"/>
    </source>
</evidence>
<dbReference type="GO" id="GO:0006364">
    <property type="term" value="P:rRNA processing"/>
    <property type="evidence" value="ECO:0007669"/>
    <property type="project" value="TreeGrafter"/>
</dbReference>
<keyword evidence="6" id="KW-0687">Ribonucleoprotein</keyword>
<name>A0AAU9KIT5_9CILI</name>
<evidence type="ECO:0000256" key="4">
    <source>
        <dbReference type="ARBA" id="ARBA00022884"/>
    </source>
</evidence>
<dbReference type="Pfam" id="PF00163">
    <property type="entry name" value="Ribosomal_S4"/>
    <property type="match status" value="1"/>
</dbReference>
<evidence type="ECO:0000259" key="10">
    <source>
        <dbReference type="SMART" id="SM00363"/>
    </source>
</evidence>
<keyword evidence="13" id="KW-1185">Reference proteome</keyword>
<evidence type="ECO:0000313" key="12">
    <source>
        <dbReference type="EMBL" id="CAG9335645.1"/>
    </source>
</evidence>
<dbReference type="InterPro" id="IPR002942">
    <property type="entry name" value="S4_RNA-bd"/>
</dbReference>
<evidence type="ECO:0000313" key="13">
    <source>
        <dbReference type="Proteomes" id="UP001162131"/>
    </source>
</evidence>
<gene>
    <name evidence="12" type="ORF">BSTOLATCC_MIC64110</name>
</gene>
<evidence type="ECO:0000256" key="8">
    <source>
        <dbReference type="ARBA" id="ARBA00072223"/>
    </source>
</evidence>
<dbReference type="GO" id="GO:0042274">
    <property type="term" value="P:ribosomal small subunit biogenesis"/>
    <property type="evidence" value="ECO:0007669"/>
    <property type="project" value="TreeGrafter"/>
</dbReference>
<dbReference type="Gene3D" id="3.10.290.10">
    <property type="entry name" value="RNA-binding S4 domain"/>
    <property type="match status" value="1"/>
</dbReference>
<comment type="subcellular location">
    <subcellularLocation>
        <location evidence="1">Nucleus</location>
        <location evidence="1">Nucleolus</location>
    </subcellularLocation>
</comment>
<dbReference type="Proteomes" id="UP001162131">
    <property type="component" value="Unassembled WGS sequence"/>
</dbReference>
<dbReference type="PROSITE" id="PS50889">
    <property type="entry name" value="S4"/>
    <property type="match status" value="1"/>
</dbReference>
<evidence type="ECO:0000256" key="6">
    <source>
        <dbReference type="ARBA" id="ARBA00023274"/>
    </source>
</evidence>
<dbReference type="CDD" id="cd00165">
    <property type="entry name" value="S4"/>
    <property type="match status" value="1"/>
</dbReference>
<dbReference type="SMART" id="SM01390">
    <property type="entry name" value="Ribosomal_S4"/>
    <property type="match status" value="1"/>
</dbReference>
<dbReference type="PANTHER" id="PTHR11831:SF1">
    <property type="entry name" value="U3 SMALL NUCLEOLAR RIBONUCLEOPROTEIN PROTEIN IMP3"/>
    <property type="match status" value="1"/>
</dbReference>
<dbReference type="AlphaFoldDB" id="A0AAU9KIT5"/>
<proteinExistence type="inferred from homology"/>
<dbReference type="PANTHER" id="PTHR11831">
    <property type="entry name" value="30S 40S RIBOSOMAL PROTEIN"/>
    <property type="match status" value="1"/>
</dbReference>
<dbReference type="Pfam" id="PF01479">
    <property type="entry name" value="S4"/>
    <property type="match status" value="1"/>
</dbReference>
<comment type="caution">
    <text evidence="12">The sequence shown here is derived from an EMBL/GenBank/DDBJ whole genome shotgun (WGS) entry which is preliminary data.</text>
</comment>
<evidence type="ECO:0000256" key="1">
    <source>
        <dbReference type="ARBA" id="ARBA00004604"/>
    </source>
</evidence>
<keyword evidence="3" id="KW-0690">Ribosome biogenesis</keyword>
<dbReference type="InterPro" id="IPR001912">
    <property type="entry name" value="Ribosomal_uS4_N"/>
</dbReference>
<organism evidence="12 13">
    <name type="scientific">Blepharisma stoltei</name>
    <dbReference type="NCBI Taxonomy" id="1481888"/>
    <lineage>
        <taxon>Eukaryota</taxon>
        <taxon>Sar</taxon>
        <taxon>Alveolata</taxon>
        <taxon>Ciliophora</taxon>
        <taxon>Postciliodesmatophora</taxon>
        <taxon>Heterotrichea</taxon>
        <taxon>Heterotrichida</taxon>
        <taxon>Blepharismidae</taxon>
        <taxon>Blepharisma</taxon>
    </lineage>
</organism>
<protein>
    <recommendedName>
        <fullName evidence="7">U3 small nucleolar ribonucleoprotein protein IMP3</fullName>
    </recommendedName>
    <alternativeName>
        <fullName evidence="8">U3 small nucleolar ribonucleoprotein protein imp3</fullName>
    </alternativeName>
</protein>
<dbReference type="SMART" id="SM00363">
    <property type="entry name" value="S4"/>
    <property type="match status" value="1"/>
</dbReference>
<dbReference type="InterPro" id="IPR036986">
    <property type="entry name" value="S4_RNA-bd_sf"/>
</dbReference>
<dbReference type="SUPFAM" id="SSF55174">
    <property type="entry name" value="Alpha-L RNA-binding motif"/>
    <property type="match status" value="1"/>
</dbReference>
<evidence type="ECO:0000256" key="7">
    <source>
        <dbReference type="ARBA" id="ARBA00069727"/>
    </source>
</evidence>
<sequence length="181" mass="21659">MRELKFHEQKLLKKVNFFNWKPENDREVSVMRRYHIQRREDYIKYNKICGYVTKLVNQIKKLKDDDPFRIEMTEHLLSKLYAQGVINTKRSLVVCEKLTVSSFCRRRLPIIMVKLRMAETPKDAVKYIEQGHVRVGPKVITDPAFHVSRTYEDFVTWSETSSIKRKVLKYNDKVDDYELLG</sequence>
<keyword evidence="5" id="KW-0539">Nucleus</keyword>
<evidence type="ECO:0000256" key="5">
    <source>
        <dbReference type="ARBA" id="ARBA00023242"/>
    </source>
</evidence>
<accession>A0AAU9KIT5</accession>
<feature type="domain" description="Small ribosomal subunit protein uS4 N-terminal" evidence="11">
    <location>
        <begin position="3"/>
        <end position="105"/>
    </location>
</feature>
<evidence type="ECO:0000256" key="2">
    <source>
        <dbReference type="ARBA" id="ARBA00007465"/>
    </source>
</evidence>
<dbReference type="GO" id="GO:0030515">
    <property type="term" value="F:snoRNA binding"/>
    <property type="evidence" value="ECO:0007669"/>
    <property type="project" value="TreeGrafter"/>
</dbReference>
<feature type="domain" description="RNA-binding S4" evidence="10">
    <location>
        <begin position="106"/>
        <end position="173"/>
    </location>
</feature>
<dbReference type="GO" id="GO:0019843">
    <property type="term" value="F:rRNA binding"/>
    <property type="evidence" value="ECO:0007669"/>
    <property type="project" value="InterPro"/>
</dbReference>
<dbReference type="FunFam" id="3.10.290.10:FF:000006">
    <property type="entry name" value="U3 small nucleolar ribonucleoprotein IMP3"/>
    <property type="match status" value="1"/>
</dbReference>
<dbReference type="EMBL" id="CAJZBQ010000062">
    <property type="protein sequence ID" value="CAG9335645.1"/>
    <property type="molecule type" value="Genomic_DNA"/>
</dbReference>
<evidence type="ECO:0000256" key="3">
    <source>
        <dbReference type="ARBA" id="ARBA00022517"/>
    </source>
</evidence>
<comment type="similarity">
    <text evidence="2">Belongs to the universal ribosomal protein uS4 family.</text>
</comment>
<keyword evidence="4 9" id="KW-0694">RNA-binding</keyword>